<evidence type="ECO:0000313" key="3">
    <source>
        <dbReference type="Proteomes" id="UP001141259"/>
    </source>
</evidence>
<dbReference type="RefSeq" id="WP_259630276.1">
    <property type="nucleotide sequence ID" value="NZ_JANYMP010000056.1"/>
</dbReference>
<evidence type="ECO:0000256" key="1">
    <source>
        <dbReference type="SAM" id="MobiDB-lite"/>
    </source>
</evidence>
<feature type="region of interest" description="Disordered" evidence="1">
    <location>
        <begin position="68"/>
        <end position="94"/>
    </location>
</feature>
<sequence length="94" mass="10307">MADRRFRWFPHAGNRHAVRVSLVAGDHGETLCGVGIEVPREQPPRSPDGCWPTCPACDAAWRAEEGILPFPRPAKSSPKRPTHRSGVGASRGKR</sequence>
<organism evidence="2 3">
    <name type="scientific">Umezawaea endophytica</name>
    <dbReference type="NCBI Taxonomy" id="1654476"/>
    <lineage>
        <taxon>Bacteria</taxon>
        <taxon>Bacillati</taxon>
        <taxon>Actinomycetota</taxon>
        <taxon>Actinomycetes</taxon>
        <taxon>Pseudonocardiales</taxon>
        <taxon>Pseudonocardiaceae</taxon>
        <taxon>Umezawaea</taxon>
    </lineage>
</organism>
<protein>
    <recommendedName>
        <fullName evidence="4">Zinc finger protein</fullName>
    </recommendedName>
</protein>
<evidence type="ECO:0008006" key="4">
    <source>
        <dbReference type="Google" id="ProtNLM"/>
    </source>
</evidence>
<gene>
    <name evidence="2" type="ORF">NZH93_49065</name>
</gene>
<dbReference type="InterPro" id="IPR031795">
    <property type="entry name" value="Zf-HC3"/>
</dbReference>
<dbReference type="AlphaFoldDB" id="A0A9X3AK23"/>
<proteinExistence type="predicted"/>
<dbReference type="Proteomes" id="UP001141259">
    <property type="component" value="Unassembled WGS sequence"/>
</dbReference>
<name>A0A9X3AK23_9PSEU</name>
<accession>A0A9X3AK23</accession>
<keyword evidence="3" id="KW-1185">Reference proteome</keyword>
<reference evidence="2" key="1">
    <citation type="submission" date="2022-08" db="EMBL/GenBank/DDBJ databases">
        <authorList>
            <person name="Tistechok S."/>
            <person name="Samborskyy M."/>
            <person name="Roman I."/>
        </authorList>
    </citation>
    <scope>NUCLEOTIDE SEQUENCE</scope>
    <source>
        <strain evidence="2">DSM 103496</strain>
    </source>
</reference>
<dbReference type="Pfam" id="PF16827">
    <property type="entry name" value="zf-HC3"/>
    <property type="match status" value="1"/>
</dbReference>
<evidence type="ECO:0000313" key="2">
    <source>
        <dbReference type="EMBL" id="MCS7484831.1"/>
    </source>
</evidence>
<dbReference type="EMBL" id="JANYMP010000056">
    <property type="protein sequence ID" value="MCS7484831.1"/>
    <property type="molecule type" value="Genomic_DNA"/>
</dbReference>
<comment type="caution">
    <text evidence="2">The sequence shown here is derived from an EMBL/GenBank/DDBJ whole genome shotgun (WGS) entry which is preliminary data.</text>
</comment>